<dbReference type="EMBL" id="JABWGV010000001">
    <property type="protein sequence ID" value="NVD43689.1"/>
    <property type="molecule type" value="Genomic_DNA"/>
</dbReference>
<feature type="transmembrane region" description="Helical" evidence="9">
    <location>
        <begin position="41"/>
        <end position="60"/>
    </location>
</feature>
<dbReference type="NCBIfam" id="TIGR02916">
    <property type="entry name" value="PEP_his_kin"/>
    <property type="match status" value="1"/>
</dbReference>
<keyword evidence="3" id="KW-0597">Phosphoprotein</keyword>
<feature type="transmembrane region" description="Helical" evidence="9">
    <location>
        <begin position="138"/>
        <end position="156"/>
    </location>
</feature>
<dbReference type="GO" id="GO:0000160">
    <property type="term" value="P:phosphorelay signal transduction system"/>
    <property type="evidence" value="ECO:0007669"/>
    <property type="project" value="UniProtKB-KW"/>
</dbReference>
<dbReference type="SUPFAM" id="SSF55874">
    <property type="entry name" value="ATPase domain of HSP90 chaperone/DNA topoisomerase II/histidine kinase"/>
    <property type="match status" value="1"/>
</dbReference>
<dbReference type="InterPro" id="IPR014265">
    <property type="entry name" value="XrtA/PrsK"/>
</dbReference>
<keyword evidence="9" id="KW-0472">Membrane</keyword>
<dbReference type="SUPFAM" id="SSF55781">
    <property type="entry name" value="GAF domain-like"/>
    <property type="match status" value="1"/>
</dbReference>
<reference evidence="11 12" key="1">
    <citation type="submission" date="2020-06" db="EMBL/GenBank/DDBJ databases">
        <title>Altererythrobacter sp. HHU K3-1.</title>
        <authorList>
            <person name="Zhang D."/>
            <person name="Xue H."/>
        </authorList>
    </citation>
    <scope>NUCLEOTIDE SEQUENCE [LARGE SCALE GENOMIC DNA]</scope>
    <source>
        <strain evidence="11 12">HHU K3-1</strain>
    </source>
</reference>
<dbReference type="SMART" id="SM00387">
    <property type="entry name" value="HATPase_c"/>
    <property type="match status" value="1"/>
</dbReference>
<evidence type="ECO:0000256" key="1">
    <source>
        <dbReference type="ARBA" id="ARBA00000085"/>
    </source>
</evidence>
<feature type="transmembrane region" description="Helical" evidence="9">
    <location>
        <begin position="266"/>
        <end position="286"/>
    </location>
</feature>
<evidence type="ECO:0000256" key="8">
    <source>
        <dbReference type="ARBA" id="ARBA00023012"/>
    </source>
</evidence>
<dbReference type="InterPro" id="IPR005467">
    <property type="entry name" value="His_kinase_dom"/>
</dbReference>
<keyword evidence="8" id="KW-0902">Two-component regulatory system</keyword>
<dbReference type="Proteomes" id="UP000561438">
    <property type="component" value="Unassembled WGS sequence"/>
</dbReference>
<organism evidence="11 12">
    <name type="scientific">Qipengyuania atrilutea</name>
    <dbReference type="NCBI Taxonomy" id="2744473"/>
    <lineage>
        <taxon>Bacteria</taxon>
        <taxon>Pseudomonadati</taxon>
        <taxon>Pseudomonadota</taxon>
        <taxon>Alphaproteobacteria</taxon>
        <taxon>Sphingomonadales</taxon>
        <taxon>Erythrobacteraceae</taxon>
        <taxon>Qipengyuania</taxon>
    </lineage>
</organism>
<dbReference type="Gene3D" id="3.30.565.10">
    <property type="entry name" value="Histidine kinase-like ATPase, C-terminal domain"/>
    <property type="match status" value="1"/>
</dbReference>
<dbReference type="InterPro" id="IPR004358">
    <property type="entry name" value="Sig_transdc_His_kin-like_C"/>
</dbReference>
<protein>
    <recommendedName>
        <fullName evidence="2">histidine kinase</fullName>
        <ecNumber evidence="2">2.7.13.3</ecNumber>
    </recommendedName>
</protein>
<evidence type="ECO:0000256" key="6">
    <source>
        <dbReference type="ARBA" id="ARBA00022777"/>
    </source>
</evidence>
<comment type="catalytic activity">
    <reaction evidence="1">
        <text>ATP + protein L-histidine = ADP + protein N-phospho-L-histidine.</text>
        <dbReference type="EC" id="2.7.13.3"/>
    </reaction>
</comment>
<keyword evidence="7" id="KW-0067">ATP-binding</keyword>
<evidence type="ECO:0000259" key="10">
    <source>
        <dbReference type="PROSITE" id="PS50109"/>
    </source>
</evidence>
<gene>
    <name evidence="11" type="primary">prsK</name>
    <name evidence="11" type="ORF">HUV48_01490</name>
</gene>
<evidence type="ECO:0000256" key="5">
    <source>
        <dbReference type="ARBA" id="ARBA00022741"/>
    </source>
</evidence>
<keyword evidence="12" id="KW-1185">Reference proteome</keyword>
<keyword evidence="6 11" id="KW-0418">Kinase</keyword>
<evidence type="ECO:0000256" key="3">
    <source>
        <dbReference type="ARBA" id="ARBA00022553"/>
    </source>
</evidence>
<dbReference type="PANTHER" id="PTHR43065:SF10">
    <property type="entry name" value="PEROXIDE STRESS-ACTIVATED HISTIDINE KINASE MAK3"/>
    <property type="match status" value="1"/>
</dbReference>
<evidence type="ECO:0000256" key="9">
    <source>
        <dbReference type="SAM" id="Phobius"/>
    </source>
</evidence>
<evidence type="ECO:0000313" key="11">
    <source>
        <dbReference type="EMBL" id="NVD43689.1"/>
    </source>
</evidence>
<keyword evidence="9" id="KW-1133">Transmembrane helix</keyword>
<sequence>MIFAEATTVFVSALLLAGALASLMAAIHLLRSGDAARADRLPSSMALALTALWLLAYAALGEANIIVRLLETPRNLAWIVVIYRAFEVAAPHDRNAAVRKVTLALVMTQLLQPVLLGIELRVTDYPALLRDTQHTAEALQMLVCIGALVLVHNLYLAASDGAQRVVHWLSLGLAGIWFTQLSAEGVSYFAREAGDFAAGVAAAVHGVFASAAWIFVLLSSRADAASNRFRPSRKVAFRTLSLVVIGAYLLALHALTEVLVGGELQAAQIAMLAVSLGIVIGALLWLPTRELRAWLTVVITKNLFKHRYEYREEWLRFTRTLSSRAGDTPLPDRSVRALCDITGSRWGRLYLAQSGGELTCAANWNRSPPEDVDRMLPKALAEYLGTTGRIYDGAEADIHDGETRSWLDAQANVWAIVPLLHFEKLVGAVALGPPAYARSLDWEDFDILRVAGSQIASYLAERQSQETLLESRQFDAFYRRMAFVMHDVKNLSSQLSLMSRNAKLHADNPEYRKDMLVTLQNSADKMNALLARLGRYGTAGTGRRETVQIGGVLQRLAEQFAHSRKVVLGDCVQGLVTIDPERLEQALAHLVQNAIDAGGEPVEISVAVEGEQARISVSDRGSGMSAGFIENELFKPFVSTKEGGFGIGALEARDIVQAMGGTLEVRSAEGVGTTFIAVLPLAKARIEPAERIDQNRAAA</sequence>
<evidence type="ECO:0000256" key="2">
    <source>
        <dbReference type="ARBA" id="ARBA00012438"/>
    </source>
</evidence>
<name>A0A850H9D2_9SPHN</name>
<dbReference type="AlphaFoldDB" id="A0A850H9D2"/>
<dbReference type="PROSITE" id="PS50109">
    <property type="entry name" value="HIS_KIN"/>
    <property type="match status" value="1"/>
</dbReference>
<evidence type="ECO:0000313" key="12">
    <source>
        <dbReference type="Proteomes" id="UP000561438"/>
    </source>
</evidence>
<feature type="transmembrane region" description="Helical" evidence="9">
    <location>
        <begin position="101"/>
        <end position="118"/>
    </location>
</feature>
<keyword evidence="5" id="KW-0547">Nucleotide-binding</keyword>
<dbReference type="InterPro" id="IPR003594">
    <property type="entry name" value="HATPase_dom"/>
</dbReference>
<feature type="transmembrane region" description="Helical" evidence="9">
    <location>
        <begin position="239"/>
        <end position="260"/>
    </location>
</feature>
<dbReference type="PRINTS" id="PR00344">
    <property type="entry name" value="BCTRLSENSOR"/>
</dbReference>
<dbReference type="Pfam" id="PF02518">
    <property type="entry name" value="HATPase_c"/>
    <property type="match status" value="1"/>
</dbReference>
<dbReference type="InterPro" id="IPR036890">
    <property type="entry name" value="HATPase_C_sf"/>
</dbReference>
<dbReference type="EC" id="2.7.13.3" evidence="2"/>
<evidence type="ECO:0000256" key="4">
    <source>
        <dbReference type="ARBA" id="ARBA00022679"/>
    </source>
</evidence>
<proteinExistence type="predicted"/>
<dbReference type="PANTHER" id="PTHR43065">
    <property type="entry name" value="SENSOR HISTIDINE KINASE"/>
    <property type="match status" value="1"/>
</dbReference>
<accession>A0A850H9D2</accession>
<comment type="caution">
    <text evidence="11">The sequence shown here is derived from an EMBL/GenBank/DDBJ whole genome shotgun (WGS) entry which is preliminary data.</text>
</comment>
<dbReference type="RefSeq" id="WP_176265996.1">
    <property type="nucleotide sequence ID" value="NZ_JABWGV010000001.1"/>
</dbReference>
<keyword evidence="4 11" id="KW-0808">Transferase</keyword>
<dbReference type="GO" id="GO:0004673">
    <property type="term" value="F:protein histidine kinase activity"/>
    <property type="evidence" value="ECO:0007669"/>
    <property type="project" value="UniProtKB-EC"/>
</dbReference>
<feature type="transmembrane region" description="Helical" evidence="9">
    <location>
        <begin position="168"/>
        <end position="190"/>
    </location>
</feature>
<keyword evidence="9" id="KW-0812">Transmembrane</keyword>
<dbReference type="GO" id="GO:0005524">
    <property type="term" value="F:ATP binding"/>
    <property type="evidence" value="ECO:0007669"/>
    <property type="project" value="UniProtKB-KW"/>
</dbReference>
<feature type="transmembrane region" description="Helical" evidence="9">
    <location>
        <begin position="196"/>
        <end position="218"/>
    </location>
</feature>
<feature type="domain" description="Histidine kinase" evidence="10">
    <location>
        <begin position="483"/>
        <end position="683"/>
    </location>
</feature>
<evidence type="ECO:0000256" key="7">
    <source>
        <dbReference type="ARBA" id="ARBA00022840"/>
    </source>
</evidence>